<dbReference type="Gene3D" id="3.90.226.10">
    <property type="entry name" value="2-enoyl-CoA Hydratase, Chain A, domain 1"/>
    <property type="match status" value="1"/>
</dbReference>
<dbReference type="PROSITE" id="PS00166">
    <property type="entry name" value="ENOYL_COA_HYDRATASE"/>
    <property type="match status" value="1"/>
</dbReference>
<dbReference type="InterPro" id="IPR001753">
    <property type="entry name" value="Enoyl-CoA_hydra/iso"/>
</dbReference>
<accession>A0A6J6MRT4</accession>
<comment type="similarity">
    <text evidence="1">Belongs to the enoyl-CoA hydratase/isomerase family.</text>
</comment>
<dbReference type="InterPro" id="IPR018376">
    <property type="entry name" value="Enoyl-CoA_hyd/isom_CS"/>
</dbReference>
<gene>
    <name evidence="2" type="ORF">UFOPK2342_00801</name>
</gene>
<dbReference type="PANTHER" id="PTHR11941">
    <property type="entry name" value="ENOYL-COA HYDRATASE-RELATED"/>
    <property type="match status" value="1"/>
</dbReference>
<dbReference type="Pfam" id="PF00378">
    <property type="entry name" value="ECH_1"/>
    <property type="match status" value="1"/>
</dbReference>
<dbReference type="AlphaFoldDB" id="A0A6J6MRT4"/>
<dbReference type="CDD" id="cd06558">
    <property type="entry name" value="crotonase-like"/>
    <property type="match status" value="1"/>
</dbReference>
<proteinExistence type="inferred from homology"/>
<dbReference type="GO" id="GO:0006635">
    <property type="term" value="P:fatty acid beta-oxidation"/>
    <property type="evidence" value="ECO:0007669"/>
    <property type="project" value="TreeGrafter"/>
</dbReference>
<dbReference type="SUPFAM" id="SSF52096">
    <property type="entry name" value="ClpP/crotonase"/>
    <property type="match status" value="1"/>
</dbReference>
<reference evidence="2" key="1">
    <citation type="submission" date="2020-05" db="EMBL/GenBank/DDBJ databases">
        <authorList>
            <person name="Chiriac C."/>
            <person name="Salcher M."/>
            <person name="Ghai R."/>
            <person name="Kavagutti S V."/>
        </authorList>
    </citation>
    <scope>NUCLEOTIDE SEQUENCE</scope>
</reference>
<protein>
    <submittedName>
        <fullName evidence="2">Unannotated protein</fullName>
    </submittedName>
</protein>
<dbReference type="GO" id="GO:0003824">
    <property type="term" value="F:catalytic activity"/>
    <property type="evidence" value="ECO:0007669"/>
    <property type="project" value="InterPro"/>
</dbReference>
<organism evidence="2">
    <name type="scientific">freshwater metagenome</name>
    <dbReference type="NCBI Taxonomy" id="449393"/>
    <lineage>
        <taxon>unclassified sequences</taxon>
        <taxon>metagenomes</taxon>
        <taxon>ecological metagenomes</taxon>
    </lineage>
</organism>
<dbReference type="EMBL" id="CAEZXB010000012">
    <property type="protein sequence ID" value="CAB4676279.1"/>
    <property type="molecule type" value="Genomic_DNA"/>
</dbReference>
<evidence type="ECO:0000256" key="1">
    <source>
        <dbReference type="ARBA" id="ARBA00005254"/>
    </source>
</evidence>
<evidence type="ECO:0000313" key="2">
    <source>
        <dbReference type="EMBL" id="CAB4676279.1"/>
    </source>
</evidence>
<dbReference type="PANTHER" id="PTHR11941:SF54">
    <property type="entry name" value="ENOYL-COA HYDRATASE, MITOCHONDRIAL"/>
    <property type="match status" value="1"/>
</dbReference>
<dbReference type="InterPro" id="IPR029045">
    <property type="entry name" value="ClpP/crotonase-like_dom_sf"/>
</dbReference>
<name>A0A6J6MRT4_9ZZZZ</name>
<sequence>MSEPNEGKTLMSEIRDRALWWELPATSLTPALLDQLEDALDQVRADETVRAMVITGNREHFESIFSVGMNIDFLGECFADPEGVFAPFVTRYHELLHRIEEHPVPIIAAVNGLARAGGFELLLACDFVFIAEEAKIGDHHLASGLPPGAGAAIRAQRAMGTQRAKELLLTASWLTATEAVAGGVALRAVPRADLHDEIARFITKLLPTSRTAIAATKLALIQAEPTRPGCAAELALFADFVTHDPLASEGYRSWVEKRKPSWP</sequence>